<dbReference type="KEGG" id="amah:DLM_3746"/>
<reference evidence="4" key="1">
    <citation type="journal article" date="2017" name="Biotechnol. Biofuels">
        <title>Evaluation of environmental bacterial communities as a factor affecting the growth of duckweed Lemna minor.</title>
        <authorList>
            <person name="Ishizawa H."/>
            <person name="Kuroda M."/>
            <person name="Morikawa M."/>
            <person name="Ike M."/>
        </authorList>
    </citation>
    <scope>NUCLEOTIDE SEQUENCE [LARGE SCALE GENOMIC DNA]</scope>
    <source>
        <strain evidence="4">H3</strain>
    </source>
</reference>
<dbReference type="PROSITE" id="PS51502">
    <property type="entry name" value="S_R_A_B_BARREL"/>
    <property type="match status" value="1"/>
</dbReference>
<dbReference type="InterPro" id="IPR011008">
    <property type="entry name" value="Dimeric_a/b-barrel"/>
</dbReference>
<name>A0A3G9GHJ5_9NEIS</name>
<accession>A0A3G9GHJ5</accession>
<dbReference type="InterPro" id="IPR044662">
    <property type="entry name" value="HS1/DABB1-like"/>
</dbReference>
<evidence type="ECO:0000313" key="3">
    <source>
        <dbReference type="EMBL" id="BBF87330.1"/>
    </source>
</evidence>
<sequence length="103" mass="11121">MLQHSVLIRFLPAATAEDIARISQHLASLSRQIPDILTLGGGPDVSPDVSPEGLQHGFTHGWLVQFVDAAARDAYLIHPAYQACVATLKPFVDDVLVCDFAVN</sequence>
<keyword evidence="4" id="KW-1185">Reference proteome</keyword>
<reference evidence="3 4" key="2">
    <citation type="journal article" date="2017" name="Genome Announc.">
        <title>Draft genome sequence of Aquitalea magnusonii strain H3, a plant growth-promoting bacterium of duckweed Lemna minor.</title>
        <authorList>
            <person name="Ishizawa H."/>
            <person name="Kuroda M."/>
            <person name="Ike M."/>
        </authorList>
    </citation>
    <scope>NUCLEOTIDE SEQUENCE [LARGE SCALE GENOMIC DNA]</scope>
    <source>
        <strain evidence="3 4">H3</strain>
    </source>
</reference>
<dbReference type="AlphaFoldDB" id="A0A3G9GHJ5"/>
<dbReference type="PANTHER" id="PTHR33178:SF10">
    <property type="entry name" value="STRESS-RESPONSE A_B BARREL DOMAIN-CONTAINING PROTEIN"/>
    <property type="match status" value="1"/>
</dbReference>
<evidence type="ECO:0000256" key="1">
    <source>
        <dbReference type="ARBA" id="ARBA00011738"/>
    </source>
</evidence>
<proteinExistence type="predicted"/>
<feature type="domain" description="Stress-response A/B barrel" evidence="2">
    <location>
        <begin position="2"/>
        <end position="100"/>
    </location>
</feature>
<dbReference type="OrthoDB" id="9816070at2"/>
<dbReference type="SUPFAM" id="SSF54909">
    <property type="entry name" value="Dimeric alpha+beta barrel"/>
    <property type="match status" value="1"/>
</dbReference>
<dbReference type="Gene3D" id="3.30.70.100">
    <property type="match status" value="1"/>
</dbReference>
<comment type="subunit">
    <text evidence="1">Homodimer.</text>
</comment>
<dbReference type="Proteomes" id="UP000198290">
    <property type="component" value="Chromosome"/>
</dbReference>
<gene>
    <name evidence="3" type="ORF">DLM_3746</name>
</gene>
<evidence type="ECO:0000313" key="4">
    <source>
        <dbReference type="Proteomes" id="UP000198290"/>
    </source>
</evidence>
<dbReference type="RefSeq" id="WP_089082579.1">
    <property type="nucleotide sequence ID" value="NZ_AP018823.1"/>
</dbReference>
<dbReference type="SMART" id="SM00886">
    <property type="entry name" value="Dabb"/>
    <property type="match status" value="1"/>
</dbReference>
<dbReference type="PANTHER" id="PTHR33178">
    <property type="match status" value="1"/>
</dbReference>
<reference evidence="4" key="3">
    <citation type="journal article" date="2017" name="Plant Physiol. Biochem.">
        <title>Differential oxidative and antioxidative response of duckweed Lemna minor toward plant growth promoting/inhibiting bacteria.</title>
        <authorList>
            <person name="Ishizawa H."/>
            <person name="Kuroda M."/>
            <person name="Morikawa M."/>
            <person name="Ike M."/>
        </authorList>
    </citation>
    <scope>NUCLEOTIDE SEQUENCE [LARGE SCALE GENOMIC DNA]</scope>
    <source>
        <strain evidence="4">H3</strain>
    </source>
</reference>
<dbReference type="Pfam" id="PF07876">
    <property type="entry name" value="Dabb"/>
    <property type="match status" value="1"/>
</dbReference>
<dbReference type="InterPro" id="IPR013097">
    <property type="entry name" value="Dabb"/>
</dbReference>
<evidence type="ECO:0000259" key="2">
    <source>
        <dbReference type="PROSITE" id="PS51502"/>
    </source>
</evidence>
<organism evidence="3 4">
    <name type="scientific">Aquitalea magnusonii</name>
    <dbReference type="NCBI Taxonomy" id="332411"/>
    <lineage>
        <taxon>Bacteria</taxon>
        <taxon>Pseudomonadati</taxon>
        <taxon>Pseudomonadota</taxon>
        <taxon>Betaproteobacteria</taxon>
        <taxon>Neisseriales</taxon>
        <taxon>Chromobacteriaceae</taxon>
        <taxon>Aquitalea</taxon>
    </lineage>
</organism>
<dbReference type="EMBL" id="AP018823">
    <property type="protein sequence ID" value="BBF87330.1"/>
    <property type="molecule type" value="Genomic_DNA"/>
</dbReference>
<protein>
    <submittedName>
        <fullName evidence="3">Stress responsive alpha-beta barrel domain protein Dabb</fullName>
    </submittedName>
</protein>